<accession>A0A438FK69</accession>
<proteinExistence type="predicted"/>
<dbReference type="Proteomes" id="UP000288805">
    <property type="component" value="Unassembled WGS sequence"/>
</dbReference>
<dbReference type="AlphaFoldDB" id="A0A438FK69"/>
<reference evidence="1 2" key="1">
    <citation type="journal article" date="2018" name="PLoS Genet.">
        <title>Population sequencing reveals clonal diversity and ancestral inbreeding in the grapevine cultivar Chardonnay.</title>
        <authorList>
            <person name="Roach M.J."/>
            <person name="Johnson D.L."/>
            <person name="Bohlmann J."/>
            <person name="van Vuuren H.J."/>
            <person name="Jones S.J."/>
            <person name="Pretorius I.S."/>
            <person name="Schmidt S.A."/>
            <person name="Borneman A.R."/>
        </authorList>
    </citation>
    <scope>NUCLEOTIDE SEQUENCE [LARGE SCALE GENOMIC DNA]</scope>
    <source>
        <strain evidence="2">cv. Chardonnay</strain>
        <tissue evidence="1">Leaf</tissue>
    </source>
</reference>
<name>A0A438FK69_VITVI</name>
<sequence length="89" mass="10040">MLNLHQIPSPENCKFYKNLSKLYGMRINIDKSEILLVGRVENLGELALELGCKVGMLLSSYLGLPLGAPHKSATVWDVVEERFQRRLAL</sequence>
<evidence type="ECO:0008006" key="3">
    <source>
        <dbReference type="Google" id="ProtNLM"/>
    </source>
</evidence>
<gene>
    <name evidence="1" type="ORF">CK203_086946</name>
</gene>
<organism evidence="1 2">
    <name type="scientific">Vitis vinifera</name>
    <name type="common">Grape</name>
    <dbReference type="NCBI Taxonomy" id="29760"/>
    <lineage>
        <taxon>Eukaryota</taxon>
        <taxon>Viridiplantae</taxon>
        <taxon>Streptophyta</taxon>
        <taxon>Embryophyta</taxon>
        <taxon>Tracheophyta</taxon>
        <taxon>Spermatophyta</taxon>
        <taxon>Magnoliopsida</taxon>
        <taxon>eudicotyledons</taxon>
        <taxon>Gunneridae</taxon>
        <taxon>Pentapetalae</taxon>
        <taxon>rosids</taxon>
        <taxon>Vitales</taxon>
        <taxon>Vitaceae</taxon>
        <taxon>Viteae</taxon>
        <taxon>Vitis</taxon>
    </lineage>
</organism>
<protein>
    <recommendedName>
        <fullName evidence="3">Reverse transcriptase domain-containing protein</fullName>
    </recommendedName>
</protein>
<dbReference type="EMBL" id="QGNW01000873">
    <property type="protein sequence ID" value="RVW59910.1"/>
    <property type="molecule type" value="Genomic_DNA"/>
</dbReference>
<comment type="caution">
    <text evidence="1">The sequence shown here is derived from an EMBL/GenBank/DDBJ whole genome shotgun (WGS) entry which is preliminary data.</text>
</comment>
<evidence type="ECO:0000313" key="1">
    <source>
        <dbReference type="EMBL" id="RVW59910.1"/>
    </source>
</evidence>
<evidence type="ECO:0000313" key="2">
    <source>
        <dbReference type="Proteomes" id="UP000288805"/>
    </source>
</evidence>